<dbReference type="Gene3D" id="3.10.10.10">
    <property type="entry name" value="HIV Type 1 Reverse Transcriptase, subunit A, domain 1"/>
    <property type="match status" value="1"/>
</dbReference>
<evidence type="ECO:0000313" key="1">
    <source>
        <dbReference type="EMBL" id="KAA0042040.1"/>
    </source>
</evidence>
<dbReference type="AlphaFoldDB" id="A0A5D3D3Q4"/>
<organism evidence="2 4">
    <name type="scientific">Cucumis melo var. makuwa</name>
    <name type="common">Oriental melon</name>
    <dbReference type="NCBI Taxonomy" id="1194695"/>
    <lineage>
        <taxon>Eukaryota</taxon>
        <taxon>Viridiplantae</taxon>
        <taxon>Streptophyta</taxon>
        <taxon>Embryophyta</taxon>
        <taxon>Tracheophyta</taxon>
        <taxon>Spermatophyta</taxon>
        <taxon>Magnoliopsida</taxon>
        <taxon>eudicotyledons</taxon>
        <taxon>Gunneridae</taxon>
        <taxon>Pentapetalae</taxon>
        <taxon>rosids</taxon>
        <taxon>fabids</taxon>
        <taxon>Cucurbitales</taxon>
        <taxon>Cucurbitaceae</taxon>
        <taxon>Benincaseae</taxon>
        <taxon>Cucumis</taxon>
    </lineage>
</organism>
<evidence type="ECO:0000313" key="3">
    <source>
        <dbReference type="Proteomes" id="UP000321393"/>
    </source>
</evidence>
<dbReference type="Proteomes" id="UP000321393">
    <property type="component" value="Unassembled WGS sequence"/>
</dbReference>
<name>A0A5D3D3Q4_CUCMM</name>
<dbReference type="PANTHER" id="PTHR24559">
    <property type="entry name" value="TRANSPOSON TY3-I GAG-POL POLYPROTEIN"/>
    <property type="match status" value="1"/>
</dbReference>
<accession>A0A5D3D3Q4</accession>
<comment type="caution">
    <text evidence="2">The sequence shown here is derived from an EMBL/GenBank/DDBJ whole genome shotgun (WGS) entry which is preliminary data.</text>
</comment>
<dbReference type="InterPro" id="IPR043502">
    <property type="entry name" value="DNA/RNA_pol_sf"/>
</dbReference>
<evidence type="ECO:0000313" key="2">
    <source>
        <dbReference type="EMBL" id="TYK17976.1"/>
    </source>
</evidence>
<dbReference type="SUPFAM" id="SSF56672">
    <property type="entry name" value="DNA/RNA polymerases"/>
    <property type="match status" value="1"/>
</dbReference>
<reference evidence="3 4" key="1">
    <citation type="submission" date="2019-08" db="EMBL/GenBank/DDBJ databases">
        <title>Draft genome sequences of two oriental melons (Cucumis melo L. var makuwa).</title>
        <authorList>
            <person name="Kwon S.-Y."/>
        </authorList>
    </citation>
    <scope>NUCLEOTIDE SEQUENCE [LARGE SCALE GENOMIC DNA]</scope>
    <source>
        <strain evidence="4">cv. Chang Bougi</strain>
        <strain evidence="3">cv. SW 3</strain>
        <tissue evidence="2">Leaf</tissue>
    </source>
</reference>
<dbReference type="OrthoDB" id="1194100at2759"/>
<dbReference type="EMBL" id="SSTE01016227">
    <property type="protein sequence ID" value="KAA0042040.1"/>
    <property type="molecule type" value="Genomic_DNA"/>
</dbReference>
<dbReference type="EMBL" id="SSTD01007940">
    <property type="protein sequence ID" value="TYK17976.1"/>
    <property type="molecule type" value="Genomic_DNA"/>
</dbReference>
<dbReference type="PANTHER" id="PTHR24559:SF436">
    <property type="entry name" value="RNA-DIRECTED DNA POLYMERASE HOMOLOG"/>
    <property type="match status" value="1"/>
</dbReference>
<dbReference type="Proteomes" id="UP000321947">
    <property type="component" value="Unassembled WGS sequence"/>
</dbReference>
<gene>
    <name evidence="2" type="ORF">E5676_scaffold306G002820</name>
    <name evidence="1" type="ORF">E6C27_scaffold67G004930</name>
</gene>
<dbReference type="InterPro" id="IPR053134">
    <property type="entry name" value="RNA-dir_DNA_polymerase"/>
</dbReference>
<protein>
    <submittedName>
        <fullName evidence="2">Polyprotein</fullName>
    </submittedName>
</protein>
<sequence>MDDFDVVLGLEFLLEHQVISMPSAKCLVITESFPTVVRADIRQPNGFKRISAMQLDKNPTPKEPTSEVVLLEALGKSGKKVPKDTLCVPEKCLDQYNALVLSMKKKDRSLRWYVGRRTLNKLVVRFKHPLPIITNLYDRSHVAKYFLKSDARLGYCRVFQDYPDNSTVVYFDEIVTHNFTRRELADHLQKINVLGHVVEFYQIDVGKRKIVATCDWRILKSVMEFCSCPGLANHSRQFVEGFLIRASSLIELLEEDIHWGGNPELRWSEVSHDEELILGVADARKPFKVETERFNYSPTKRSQFKIDGSKHFVLSSLVDRLYRQMEKRADQKQCPFEFRANDQFSNQWGNNVVWLSIDRKQEEDREVKEILADRVRKGLRPTMEMHKFLV</sequence>
<evidence type="ECO:0000313" key="4">
    <source>
        <dbReference type="Proteomes" id="UP000321947"/>
    </source>
</evidence>
<proteinExistence type="predicted"/>
<dbReference type="InterPro" id="IPR043128">
    <property type="entry name" value="Rev_trsase/Diguanyl_cyclase"/>
</dbReference>
<dbReference type="Gene3D" id="3.30.70.270">
    <property type="match status" value="1"/>
</dbReference>